<sequence>MATSQDSYSAAQTIALELAETIALSLSSRAVGLGLSSWDFTLIRCDRPNLIRVQTDAYEDATDPPRGYRRTLIRVQLTDAHRSTLMRVQPTDPHKGTDVTL</sequence>
<name>A0A2N5TIA1_9BASI</name>
<proteinExistence type="predicted"/>
<gene>
    <name evidence="1" type="ORF">PCANC_28031</name>
</gene>
<protein>
    <submittedName>
        <fullName evidence="1">Uncharacterized protein</fullName>
    </submittedName>
</protein>
<dbReference type="EMBL" id="PGCJ01000638">
    <property type="protein sequence ID" value="PLW25215.1"/>
    <property type="molecule type" value="Genomic_DNA"/>
</dbReference>
<accession>A0A2N5TIA1</accession>
<keyword evidence="2" id="KW-1185">Reference proteome</keyword>
<dbReference type="Proteomes" id="UP000235388">
    <property type="component" value="Unassembled WGS sequence"/>
</dbReference>
<evidence type="ECO:0000313" key="1">
    <source>
        <dbReference type="EMBL" id="PLW25215.1"/>
    </source>
</evidence>
<evidence type="ECO:0000313" key="2">
    <source>
        <dbReference type="Proteomes" id="UP000235388"/>
    </source>
</evidence>
<comment type="caution">
    <text evidence="1">The sequence shown here is derived from an EMBL/GenBank/DDBJ whole genome shotgun (WGS) entry which is preliminary data.</text>
</comment>
<reference evidence="1 2" key="1">
    <citation type="submission" date="2017-11" db="EMBL/GenBank/DDBJ databases">
        <title>De novo assembly and phasing of dikaryotic genomes from two isolates of Puccinia coronata f. sp. avenae, the causal agent of oat crown rust.</title>
        <authorList>
            <person name="Miller M.E."/>
            <person name="Zhang Y."/>
            <person name="Omidvar V."/>
            <person name="Sperschneider J."/>
            <person name="Schwessinger B."/>
            <person name="Raley C."/>
            <person name="Palmer J.M."/>
            <person name="Garnica D."/>
            <person name="Upadhyaya N."/>
            <person name="Rathjen J."/>
            <person name="Taylor J.M."/>
            <person name="Park R.F."/>
            <person name="Dodds P.N."/>
            <person name="Hirsch C.D."/>
            <person name="Kianian S.F."/>
            <person name="Figueroa M."/>
        </authorList>
    </citation>
    <scope>NUCLEOTIDE SEQUENCE [LARGE SCALE GENOMIC DNA]</scope>
    <source>
        <strain evidence="1">12NC29</strain>
    </source>
</reference>
<dbReference type="AlphaFoldDB" id="A0A2N5TIA1"/>
<organism evidence="1 2">
    <name type="scientific">Puccinia coronata f. sp. avenae</name>
    <dbReference type="NCBI Taxonomy" id="200324"/>
    <lineage>
        <taxon>Eukaryota</taxon>
        <taxon>Fungi</taxon>
        <taxon>Dikarya</taxon>
        <taxon>Basidiomycota</taxon>
        <taxon>Pucciniomycotina</taxon>
        <taxon>Pucciniomycetes</taxon>
        <taxon>Pucciniales</taxon>
        <taxon>Pucciniaceae</taxon>
        <taxon>Puccinia</taxon>
    </lineage>
</organism>